<comment type="caution">
    <text evidence="1">The sequence shown here is derived from an EMBL/GenBank/DDBJ whole genome shotgun (WGS) entry which is preliminary data.</text>
</comment>
<dbReference type="Proteomes" id="UP001152607">
    <property type="component" value="Unassembled WGS sequence"/>
</dbReference>
<accession>A0A9W4UHE3</accession>
<keyword evidence="2" id="KW-1185">Reference proteome</keyword>
<name>A0A9W4UHE3_9PLEO</name>
<proteinExistence type="predicted"/>
<gene>
    <name evidence="1" type="ORF">PDIGIT_LOCUS8824</name>
</gene>
<dbReference type="AlphaFoldDB" id="A0A9W4UHE3"/>
<evidence type="ECO:0000313" key="2">
    <source>
        <dbReference type="Proteomes" id="UP001152607"/>
    </source>
</evidence>
<organism evidence="1 2">
    <name type="scientific">Periconia digitata</name>
    <dbReference type="NCBI Taxonomy" id="1303443"/>
    <lineage>
        <taxon>Eukaryota</taxon>
        <taxon>Fungi</taxon>
        <taxon>Dikarya</taxon>
        <taxon>Ascomycota</taxon>
        <taxon>Pezizomycotina</taxon>
        <taxon>Dothideomycetes</taxon>
        <taxon>Pleosporomycetidae</taxon>
        <taxon>Pleosporales</taxon>
        <taxon>Massarineae</taxon>
        <taxon>Periconiaceae</taxon>
        <taxon>Periconia</taxon>
    </lineage>
</organism>
<reference evidence="1" key="1">
    <citation type="submission" date="2023-01" db="EMBL/GenBank/DDBJ databases">
        <authorList>
            <person name="Van Ghelder C."/>
            <person name="Rancurel C."/>
        </authorList>
    </citation>
    <scope>NUCLEOTIDE SEQUENCE</scope>
    <source>
        <strain evidence="1">CNCM I-4278</strain>
    </source>
</reference>
<sequence length="50" mass="5582">MVVHSQFLLYQTDRENSTQAGSTEFSHRCSFSISTSYSLAVISFSNSSSR</sequence>
<protein>
    <submittedName>
        <fullName evidence="1">Uncharacterized protein</fullName>
    </submittedName>
</protein>
<dbReference type="EMBL" id="CAOQHR010000006">
    <property type="protein sequence ID" value="CAI6335739.1"/>
    <property type="molecule type" value="Genomic_DNA"/>
</dbReference>
<evidence type="ECO:0000313" key="1">
    <source>
        <dbReference type="EMBL" id="CAI6335739.1"/>
    </source>
</evidence>